<dbReference type="PROSITE" id="PS52015">
    <property type="entry name" value="TONB_CTD"/>
    <property type="match status" value="1"/>
</dbReference>
<dbReference type="Pfam" id="PF03544">
    <property type="entry name" value="TonB_C"/>
    <property type="match status" value="1"/>
</dbReference>
<keyword evidence="1" id="KW-0732">Signal</keyword>
<dbReference type="eggNOG" id="COG0810">
    <property type="taxonomic scope" value="Bacteria"/>
</dbReference>
<gene>
    <name evidence="3" type="ordered locus">Spea_1642</name>
</gene>
<dbReference type="Gene3D" id="3.30.2420.10">
    <property type="entry name" value="TonB"/>
    <property type="match status" value="1"/>
</dbReference>
<evidence type="ECO:0000256" key="1">
    <source>
        <dbReference type="SAM" id="SignalP"/>
    </source>
</evidence>
<evidence type="ECO:0000313" key="4">
    <source>
        <dbReference type="Proteomes" id="UP000002608"/>
    </source>
</evidence>
<dbReference type="AlphaFoldDB" id="A8H330"/>
<dbReference type="EMBL" id="CP000851">
    <property type="protein sequence ID" value="ABV86967.1"/>
    <property type="molecule type" value="Genomic_DNA"/>
</dbReference>
<dbReference type="RefSeq" id="WP_012154887.1">
    <property type="nucleotide sequence ID" value="NC_009901.1"/>
</dbReference>
<dbReference type="SUPFAM" id="SSF74653">
    <property type="entry name" value="TolA/TonB C-terminal domain"/>
    <property type="match status" value="1"/>
</dbReference>
<sequence length="145" mass="16310">MKVIGLAISALLFVPQVSQAKNIYGEVLLTDVEPKTQKVWHREGNKSPHYPVALAQAKLQGCTVLSFDISEEGYTENVEVVSSIPNKHLGKYTKKEIKGWRWQQLDPLQSAMSEKRTLRFDYCLGLESAEQSLAQCQQQTQLNCG</sequence>
<evidence type="ECO:0000259" key="2">
    <source>
        <dbReference type="PROSITE" id="PS52015"/>
    </source>
</evidence>
<dbReference type="InterPro" id="IPR037682">
    <property type="entry name" value="TonB_C"/>
</dbReference>
<keyword evidence="4" id="KW-1185">Reference proteome</keyword>
<feature type="chain" id="PRO_5002723284" evidence="1">
    <location>
        <begin position="21"/>
        <end position="145"/>
    </location>
</feature>
<dbReference type="HOGENOM" id="CLU_148019_0_0_6"/>
<dbReference type="OrthoDB" id="6266234at2"/>
<accession>A8H330</accession>
<evidence type="ECO:0000313" key="3">
    <source>
        <dbReference type="EMBL" id="ABV86967.1"/>
    </source>
</evidence>
<dbReference type="STRING" id="398579.Spea_1642"/>
<name>A8H330_SHEPA</name>
<protein>
    <submittedName>
        <fullName evidence="3">TonB family protein</fullName>
    </submittedName>
</protein>
<organism evidence="3 4">
    <name type="scientific">Shewanella pealeana (strain ATCC 700345 / ANG-SQ1)</name>
    <dbReference type="NCBI Taxonomy" id="398579"/>
    <lineage>
        <taxon>Bacteria</taxon>
        <taxon>Pseudomonadati</taxon>
        <taxon>Pseudomonadota</taxon>
        <taxon>Gammaproteobacteria</taxon>
        <taxon>Alteromonadales</taxon>
        <taxon>Shewanellaceae</taxon>
        <taxon>Shewanella</taxon>
    </lineage>
</organism>
<dbReference type="GO" id="GO:0055085">
    <property type="term" value="P:transmembrane transport"/>
    <property type="evidence" value="ECO:0007669"/>
    <property type="project" value="InterPro"/>
</dbReference>
<feature type="signal peptide" evidence="1">
    <location>
        <begin position="1"/>
        <end position="20"/>
    </location>
</feature>
<dbReference type="KEGG" id="spl:Spea_1642"/>
<proteinExistence type="predicted"/>
<feature type="domain" description="TonB C-terminal" evidence="2">
    <location>
        <begin position="35"/>
        <end position="131"/>
    </location>
</feature>
<dbReference type="Proteomes" id="UP000002608">
    <property type="component" value="Chromosome"/>
</dbReference>
<reference evidence="3 4" key="1">
    <citation type="submission" date="2007-10" db="EMBL/GenBank/DDBJ databases">
        <title>Complete sequence of Shewanella pealeana ATCC 700345.</title>
        <authorList>
            <consortium name="US DOE Joint Genome Institute"/>
            <person name="Copeland A."/>
            <person name="Lucas S."/>
            <person name="Lapidus A."/>
            <person name="Barry K."/>
            <person name="Glavina del Rio T."/>
            <person name="Dalin E."/>
            <person name="Tice H."/>
            <person name="Pitluck S."/>
            <person name="Chertkov O."/>
            <person name="Brettin T."/>
            <person name="Bruce D."/>
            <person name="Detter J.C."/>
            <person name="Han C."/>
            <person name="Schmutz J."/>
            <person name="Larimer F."/>
            <person name="Land M."/>
            <person name="Hauser L."/>
            <person name="Kyrpides N."/>
            <person name="Kim E."/>
            <person name="Zhao J.-S.Z."/>
            <person name="Manno D."/>
            <person name="Hawari J."/>
            <person name="Richardson P."/>
        </authorList>
    </citation>
    <scope>NUCLEOTIDE SEQUENCE [LARGE SCALE GENOMIC DNA]</scope>
    <source>
        <strain evidence="4">ATCC 700345 / ANG-SQ1</strain>
    </source>
</reference>